<evidence type="ECO:0000313" key="1">
    <source>
        <dbReference type="EMBL" id="KRG21640.1"/>
    </source>
</evidence>
<reference evidence="2" key="2">
    <citation type="journal article" date="2016" name="Genome Announc.">
        <title>Draft Genome Sequences of Two Novel Amoeba-Resistant Intranuclear Bacteria, 'Candidatus Berkiella cookevillensis' and 'Candidatus Berkiella aquae'.</title>
        <authorList>
            <person name="Mehari Y.T."/>
            <person name="Arivett B.A."/>
            <person name="Farone A.L."/>
            <person name="Gunderson J.H."/>
            <person name="Farone M.B."/>
        </authorList>
    </citation>
    <scope>NUCLEOTIDE SEQUENCE</scope>
    <source>
        <strain evidence="2">HT99</strain>
    </source>
</reference>
<evidence type="ECO:0000313" key="2">
    <source>
        <dbReference type="EMBL" id="MCS5711568.1"/>
    </source>
</evidence>
<gene>
    <name evidence="2" type="ORF">HT99x_008975</name>
    <name evidence="1" type="ORF">HT99x_01393</name>
</gene>
<evidence type="ECO:0000313" key="3">
    <source>
        <dbReference type="Proteomes" id="UP000051497"/>
    </source>
</evidence>
<protein>
    <submittedName>
        <fullName evidence="1">Uncharacterized protein</fullName>
    </submittedName>
</protein>
<sequence length="327" mass="37141">MLNMNTKNSLKRAVELLKNERNPYSTNSNLENAIRGGEKELGGDLFFASHYYAQSNHPFAVARFKILSIENPTIEENRYKHTLQQSKSRNTIEHTAQPVEPSSVRVVSTLTPTQQQISDAVKSIIKKPAQLKTLVKMYDYFYSPQGEYLRQQDAADKFGIKKKSLHTCLTRLRRAGLVGAWPNVTFLGIEVAKELKGRQLIPTTQAQPSLPNDEYIGIERSNTSNLNESSQNRDKTLILLEKVKSQLQLMLATQRQAESPEVTVAGPSQIRSLLNPDDEPQTDITPTQMLNMFREQNLRLTRERLLVRNSRVENIEKNKSGKCSPTF</sequence>
<organism evidence="1">
    <name type="scientific">Candidatus Berkiella aquae</name>
    <dbReference type="NCBI Taxonomy" id="295108"/>
    <lineage>
        <taxon>Bacteria</taxon>
        <taxon>Pseudomonadati</taxon>
        <taxon>Pseudomonadota</taxon>
        <taxon>Gammaproteobacteria</taxon>
        <taxon>Candidatus Berkiellales</taxon>
        <taxon>Candidatus Berkiellaceae</taxon>
        <taxon>Candidatus Berkiella</taxon>
    </lineage>
</organism>
<name>A0A0Q9YZI0_9GAMM</name>
<comment type="caution">
    <text evidence="1">The sequence shown here is derived from an EMBL/GenBank/DDBJ whole genome shotgun (WGS) entry which is preliminary data.</text>
</comment>
<accession>A0A0Q9YZI0</accession>
<dbReference type="RefSeq" id="WP_075066017.1">
    <property type="nucleotide sequence ID" value="NZ_LKAJ02000001.1"/>
</dbReference>
<dbReference type="Proteomes" id="UP000051497">
    <property type="component" value="Unassembled WGS sequence"/>
</dbReference>
<keyword evidence="3" id="KW-1185">Reference proteome</keyword>
<dbReference type="EMBL" id="LKAJ02000001">
    <property type="protein sequence ID" value="MCS5711568.1"/>
    <property type="molecule type" value="Genomic_DNA"/>
</dbReference>
<dbReference type="AlphaFoldDB" id="A0A0Q9YZI0"/>
<reference evidence="2" key="3">
    <citation type="submission" date="2021-06" db="EMBL/GenBank/DDBJ databases">
        <title>Genomic Description and Analysis of Intracellular Bacteria, Candidatus Berkiella cookevillensis and Candidatus Berkiella aquae.</title>
        <authorList>
            <person name="Kidane D.T."/>
            <person name="Mehari Y.T."/>
            <person name="Rice F.C."/>
            <person name="Arivett B.A."/>
            <person name="Farone A.L."/>
            <person name="Berk S.G."/>
            <person name="Farone M.B."/>
        </authorList>
    </citation>
    <scope>NUCLEOTIDE SEQUENCE</scope>
    <source>
        <strain evidence="2">HT99</strain>
    </source>
</reference>
<reference evidence="1" key="1">
    <citation type="submission" date="2015-09" db="EMBL/GenBank/DDBJ databases">
        <title>Draft Genome Sequences of Two Novel Amoeba-resistant Intranuclear Bacteria, Candidatus Berkiella cookevillensis and Candidatus Berkiella aquae.</title>
        <authorList>
            <person name="Mehari Y.T."/>
            <person name="Arivett B.A."/>
            <person name="Farone A.L."/>
            <person name="Gunderson J.H."/>
            <person name="Farone M.B."/>
        </authorList>
    </citation>
    <scope>NUCLEOTIDE SEQUENCE [LARGE SCALE GENOMIC DNA]</scope>
    <source>
        <strain evidence="1">HT99</strain>
    </source>
</reference>
<proteinExistence type="predicted"/>
<dbReference type="EMBL" id="LKAJ01000004">
    <property type="protein sequence ID" value="KRG21640.1"/>
    <property type="molecule type" value="Genomic_DNA"/>
</dbReference>